<evidence type="ECO:0000313" key="1">
    <source>
        <dbReference type="Proteomes" id="UP000887580"/>
    </source>
</evidence>
<proteinExistence type="predicted"/>
<sequence>MQRFNPRIISRSNVYIQRFLSSEKMVPNQWDPLMYEEAMKKYNKIKGNLDSKTRSKLDDILKELQAHFDDNSDGNAKAAMSKNKDRSKTAKIEEAQKQFATMVMELDTK</sequence>
<name>A0AC35FY72_9BILA</name>
<reference evidence="2" key="1">
    <citation type="submission" date="2022-11" db="UniProtKB">
        <authorList>
            <consortium name="WormBaseParasite"/>
        </authorList>
    </citation>
    <scope>IDENTIFICATION</scope>
</reference>
<protein>
    <submittedName>
        <fullName evidence="2">Uncharacterized protein</fullName>
    </submittedName>
</protein>
<evidence type="ECO:0000313" key="2">
    <source>
        <dbReference type="WBParaSite" id="PS1159_v2.g22087.t1"/>
    </source>
</evidence>
<dbReference type="WBParaSite" id="PS1159_v2.g22087.t1">
    <property type="protein sequence ID" value="PS1159_v2.g22087.t1"/>
    <property type="gene ID" value="PS1159_v2.g22087"/>
</dbReference>
<dbReference type="Proteomes" id="UP000887580">
    <property type="component" value="Unplaced"/>
</dbReference>
<accession>A0AC35FY72</accession>
<organism evidence="1 2">
    <name type="scientific">Panagrolaimus sp. PS1159</name>
    <dbReference type="NCBI Taxonomy" id="55785"/>
    <lineage>
        <taxon>Eukaryota</taxon>
        <taxon>Metazoa</taxon>
        <taxon>Ecdysozoa</taxon>
        <taxon>Nematoda</taxon>
        <taxon>Chromadorea</taxon>
        <taxon>Rhabditida</taxon>
        <taxon>Tylenchina</taxon>
        <taxon>Panagrolaimomorpha</taxon>
        <taxon>Panagrolaimoidea</taxon>
        <taxon>Panagrolaimidae</taxon>
        <taxon>Panagrolaimus</taxon>
    </lineage>
</organism>